<organism evidence="5 6">
    <name type="scientific">Gimesia aquarii</name>
    <dbReference type="NCBI Taxonomy" id="2527964"/>
    <lineage>
        <taxon>Bacteria</taxon>
        <taxon>Pseudomonadati</taxon>
        <taxon>Planctomycetota</taxon>
        <taxon>Planctomycetia</taxon>
        <taxon>Planctomycetales</taxon>
        <taxon>Planctomycetaceae</taxon>
        <taxon>Gimesia</taxon>
    </lineage>
</organism>
<accession>A0A517W4M7</accession>
<dbReference type="Pfam" id="PF13377">
    <property type="entry name" value="Peripla_BP_3"/>
    <property type="match status" value="1"/>
</dbReference>
<dbReference type="GO" id="GO:0000976">
    <property type="term" value="F:transcription cis-regulatory region binding"/>
    <property type="evidence" value="ECO:0007669"/>
    <property type="project" value="TreeGrafter"/>
</dbReference>
<dbReference type="RefSeq" id="WP_144990343.1">
    <property type="nucleotide sequence ID" value="NZ_CP037920.1"/>
</dbReference>
<dbReference type="InterPro" id="IPR028082">
    <property type="entry name" value="Peripla_BP_I"/>
</dbReference>
<evidence type="ECO:0000313" key="6">
    <source>
        <dbReference type="Proteomes" id="UP000318704"/>
    </source>
</evidence>
<dbReference type="SMART" id="SM00345">
    <property type="entry name" value="HTH_GNTR"/>
    <property type="match status" value="1"/>
</dbReference>
<feature type="domain" description="HTH gntR-type" evidence="4">
    <location>
        <begin position="3"/>
        <end position="71"/>
    </location>
</feature>
<dbReference type="PANTHER" id="PTHR30146:SF109">
    <property type="entry name" value="HTH-TYPE TRANSCRIPTIONAL REGULATOR GALS"/>
    <property type="match status" value="1"/>
</dbReference>
<keyword evidence="3" id="KW-0804">Transcription</keyword>
<dbReference type="InterPro" id="IPR046335">
    <property type="entry name" value="LacI/GalR-like_sensor"/>
</dbReference>
<dbReference type="Pfam" id="PF00392">
    <property type="entry name" value="GntR"/>
    <property type="match status" value="1"/>
</dbReference>
<dbReference type="GO" id="GO:0003700">
    <property type="term" value="F:DNA-binding transcription factor activity"/>
    <property type="evidence" value="ECO:0007669"/>
    <property type="project" value="InterPro"/>
</dbReference>
<dbReference type="PANTHER" id="PTHR30146">
    <property type="entry name" value="LACI-RELATED TRANSCRIPTIONAL REPRESSOR"/>
    <property type="match status" value="1"/>
</dbReference>
<evidence type="ECO:0000256" key="3">
    <source>
        <dbReference type="ARBA" id="ARBA00023163"/>
    </source>
</evidence>
<evidence type="ECO:0000256" key="2">
    <source>
        <dbReference type="ARBA" id="ARBA00023125"/>
    </source>
</evidence>
<dbReference type="InterPro" id="IPR000524">
    <property type="entry name" value="Tscrpt_reg_HTH_GntR"/>
</dbReference>
<dbReference type="CDD" id="cd06267">
    <property type="entry name" value="PBP1_LacI_sugar_binding-like"/>
    <property type="match status" value="1"/>
</dbReference>
<dbReference type="InterPro" id="IPR036390">
    <property type="entry name" value="WH_DNA-bd_sf"/>
</dbReference>
<dbReference type="PROSITE" id="PS50949">
    <property type="entry name" value="HTH_GNTR"/>
    <property type="match status" value="1"/>
</dbReference>
<evidence type="ECO:0000313" key="5">
    <source>
        <dbReference type="EMBL" id="QDU00198.1"/>
    </source>
</evidence>
<name>A0A517W4M7_9PLAN</name>
<gene>
    <name evidence="5" type="primary">araR_3</name>
    <name evidence="5" type="ORF">V144x_57110</name>
</gene>
<dbReference type="KEGG" id="gaw:V144x_57110"/>
<sequence>MSRPKHQFVRDYIQNSIDSGHFVPGDQLPTDDELSERLSVSRPTIARAMRDLEQLGLIRRRVGAGTFVEAKSSESEQRLGLLIPELGNTEIFEPVCAEIARTVQPFGYSLLWGDAGVVNDSNTKEGRLAVSAERAERACKSFIDEGVTGVFFVPMVSTQQDKDADRRILDRLDEAGIAVVLLDRDVAQFPERSSYDLVTVNHLSGQLKLCEHLLKSGRKRIAYLQWPGTSDSMEQRLAGYQLALVRAGQVFNPEWVHQGDARDHEFIGQILSDYNPDAFTCENDVVAAHLMQTLNTLGVSVPDEIAVVGFDDVKYAQLLAVPLTTIRQPCAQLGEVAVRLMNSRISAPHMPARTVQLESELIVRKSCGVAAKDEPAISREIQ</sequence>
<dbReference type="EMBL" id="CP037920">
    <property type="protein sequence ID" value="QDU00198.1"/>
    <property type="molecule type" value="Genomic_DNA"/>
</dbReference>
<dbReference type="Gene3D" id="1.10.10.10">
    <property type="entry name" value="Winged helix-like DNA-binding domain superfamily/Winged helix DNA-binding domain"/>
    <property type="match status" value="1"/>
</dbReference>
<dbReference type="AlphaFoldDB" id="A0A517W4M7"/>
<dbReference type="Gene3D" id="3.40.50.2300">
    <property type="match status" value="2"/>
</dbReference>
<dbReference type="InterPro" id="IPR036388">
    <property type="entry name" value="WH-like_DNA-bd_sf"/>
</dbReference>
<reference evidence="5 6" key="1">
    <citation type="submission" date="2019-03" db="EMBL/GenBank/DDBJ databases">
        <title>Deep-cultivation of Planctomycetes and their phenomic and genomic characterization uncovers novel biology.</title>
        <authorList>
            <person name="Wiegand S."/>
            <person name="Jogler M."/>
            <person name="Boedeker C."/>
            <person name="Pinto D."/>
            <person name="Vollmers J."/>
            <person name="Rivas-Marin E."/>
            <person name="Kohn T."/>
            <person name="Peeters S.H."/>
            <person name="Heuer A."/>
            <person name="Rast P."/>
            <person name="Oberbeckmann S."/>
            <person name="Bunk B."/>
            <person name="Jeske O."/>
            <person name="Meyerdierks A."/>
            <person name="Storesund J.E."/>
            <person name="Kallscheuer N."/>
            <person name="Luecker S."/>
            <person name="Lage O.M."/>
            <person name="Pohl T."/>
            <person name="Merkel B.J."/>
            <person name="Hornburger P."/>
            <person name="Mueller R.-W."/>
            <person name="Bruemmer F."/>
            <person name="Labrenz M."/>
            <person name="Spormann A.M."/>
            <person name="Op den Camp H."/>
            <person name="Overmann J."/>
            <person name="Amann R."/>
            <person name="Jetten M.S.M."/>
            <person name="Mascher T."/>
            <person name="Medema M.H."/>
            <person name="Devos D.P."/>
            <person name="Kaster A.-K."/>
            <person name="Ovreas L."/>
            <person name="Rohde M."/>
            <person name="Galperin M.Y."/>
            <person name="Jogler C."/>
        </authorList>
    </citation>
    <scope>NUCLEOTIDE SEQUENCE [LARGE SCALE GENOMIC DNA]</scope>
    <source>
        <strain evidence="5 6">V144</strain>
    </source>
</reference>
<evidence type="ECO:0000259" key="4">
    <source>
        <dbReference type="PROSITE" id="PS50949"/>
    </source>
</evidence>
<evidence type="ECO:0000256" key="1">
    <source>
        <dbReference type="ARBA" id="ARBA00023015"/>
    </source>
</evidence>
<proteinExistence type="predicted"/>
<dbReference type="PRINTS" id="PR00035">
    <property type="entry name" value="HTHGNTR"/>
</dbReference>
<protein>
    <submittedName>
        <fullName evidence="5">Arabinose metabolism transcriptional repressor</fullName>
    </submittedName>
</protein>
<dbReference type="CDD" id="cd07377">
    <property type="entry name" value="WHTH_GntR"/>
    <property type="match status" value="1"/>
</dbReference>
<dbReference type="Proteomes" id="UP000318704">
    <property type="component" value="Chromosome"/>
</dbReference>
<dbReference type="SUPFAM" id="SSF53822">
    <property type="entry name" value="Periplasmic binding protein-like I"/>
    <property type="match status" value="1"/>
</dbReference>
<dbReference type="SUPFAM" id="SSF46785">
    <property type="entry name" value="Winged helix' DNA-binding domain"/>
    <property type="match status" value="1"/>
</dbReference>
<keyword evidence="1" id="KW-0805">Transcription regulation</keyword>
<keyword evidence="2" id="KW-0238">DNA-binding</keyword>